<name>A0ABX2C5M4_9BRAD</name>
<gene>
    <name evidence="1" type="ORF">HL667_01080</name>
</gene>
<protein>
    <submittedName>
        <fullName evidence="1">Uncharacterized protein</fullName>
    </submittedName>
</protein>
<proteinExistence type="predicted"/>
<dbReference type="EMBL" id="JABFDN010000001">
    <property type="protein sequence ID" value="NPU63586.1"/>
    <property type="molecule type" value="Genomic_DNA"/>
</dbReference>
<sequence length="294" mass="32862">MPNLPMAVIRRLFSYERSRNGQQVPNTINGSLYQYACWNWVLSGGTLTADDFKSNSSIIANVLNTDAMGYPLGIKQDAAQQYPQEGNAVDLQRMAALLRDATMEGPELEQDCAPQTEFLECLVRIMLRVNGLEPIPFDADSRYNVIVRSKNWWNTDHWALRLYLGPAAKQQIQTVPDWPLMFSCSKVWDEDLAFVAVTIAGLHQNQVDQLATVPYSTCRGWVMRTKKEGGSFPFVCQAPIRSGSGQCGRCGFVACEAHLGSYDEAGVFHWGMQDDGHYKCQRCGEGIVHVLALE</sequence>
<evidence type="ECO:0000313" key="1">
    <source>
        <dbReference type="EMBL" id="NPU63586.1"/>
    </source>
</evidence>
<reference evidence="1" key="1">
    <citation type="submission" date="2020-05" db="EMBL/GenBank/DDBJ databases">
        <title>Nod-independent and nitrogen-fixing Bradyrhizobium aeschynomene sp. nov. isolated from nodules of Aeschynomene indica.</title>
        <authorList>
            <person name="Zhang Z."/>
        </authorList>
    </citation>
    <scope>NUCLEOTIDE SEQUENCE</scope>
    <source>
        <strain evidence="1">83012</strain>
    </source>
</reference>
<accession>A0ABX2C5M4</accession>
<dbReference type="RefSeq" id="WP_172108178.1">
    <property type="nucleotide sequence ID" value="NZ_JABFDN010000001.1"/>
</dbReference>
<evidence type="ECO:0000313" key="2">
    <source>
        <dbReference type="Proteomes" id="UP000886476"/>
    </source>
</evidence>
<keyword evidence="2" id="KW-1185">Reference proteome</keyword>
<organism evidence="1 2">
    <name type="scientific">Bradyrhizobium aeschynomenes</name>
    <dbReference type="NCBI Taxonomy" id="2734909"/>
    <lineage>
        <taxon>Bacteria</taxon>
        <taxon>Pseudomonadati</taxon>
        <taxon>Pseudomonadota</taxon>
        <taxon>Alphaproteobacteria</taxon>
        <taxon>Hyphomicrobiales</taxon>
        <taxon>Nitrobacteraceae</taxon>
        <taxon>Bradyrhizobium</taxon>
    </lineage>
</organism>
<comment type="caution">
    <text evidence="1">The sequence shown here is derived from an EMBL/GenBank/DDBJ whole genome shotgun (WGS) entry which is preliminary data.</text>
</comment>
<dbReference type="Proteomes" id="UP000886476">
    <property type="component" value="Unassembled WGS sequence"/>
</dbReference>